<evidence type="ECO:0000256" key="1">
    <source>
        <dbReference type="SAM" id="MobiDB-lite"/>
    </source>
</evidence>
<feature type="transmembrane region" description="Helical" evidence="2">
    <location>
        <begin position="156"/>
        <end position="179"/>
    </location>
</feature>
<evidence type="ECO:0000256" key="2">
    <source>
        <dbReference type="SAM" id="Phobius"/>
    </source>
</evidence>
<keyword evidence="2" id="KW-0812">Transmembrane</keyword>
<name>A0A7W5BAV1_9BURK</name>
<keyword evidence="4" id="KW-1185">Reference proteome</keyword>
<dbReference type="RefSeq" id="WP_183441541.1">
    <property type="nucleotide sequence ID" value="NZ_JACHXD010000007.1"/>
</dbReference>
<feature type="region of interest" description="Disordered" evidence="1">
    <location>
        <begin position="1"/>
        <end position="46"/>
    </location>
</feature>
<dbReference type="Proteomes" id="UP000541535">
    <property type="component" value="Unassembled WGS sequence"/>
</dbReference>
<sequence>MNHPPPDPWSTNSDPATGGASDFAGSADASGRRLHPTEDLAGGDHLDRQTASGVDFFHKQIKNIYWLRNAATFALVVTLISLIIALGCTLHSFTKQIDKATPAVNLKELVATPPAGQASTSTTDKPAADNATSKASNPTQLHAAISVDISSIGNSVVAVVSVLVIAIAILAISLLRAAYSLSVEGISKGQISKEADNSLPWPGVEMVKAVGDALATALKGMPGKKG</sequence>
<keyword evidence="2" id="KW-1133">Transmembrane helix</keyword>
<feature type="transmembrane region" description="Helical" evidence="2">
    <location>
        <begin position="70"/>
        <end position="93"/>
    </location>
</feature>
<evidence type="ECO:0000313" key="3">
    <source>
        <dbReference type="EMBL" id="MBB3119724.1"/>
    </source>
</evidence>
<accession>A0A7W5BAV1</accession>
<comment type="caution">
    <text evidence="3">The sequence shown here is derived from an EMBL/GenBank/DDBJ whole genome shotgun (WGS) entry which is preliminary data.</text>
</comment>
<keyword evidence="2" id="KW-0472">Membrane</keyword>
<dbReference type="AlphaFoldDB" id="A0A7W5BAV1"/>
<protein>
    <submittedName>
        <fullName evidence="3">Putative PurR-regulated permease PerM</fullName>
    </submittedName>
</protein>
<proteinExistence type="predicted"/>
<organism evidence="3 4">
    <name type="scientific">Pseudoduganella violacea</name>
    <dbReference type="NCBI Taxonomy" id="1715466"/>
    <lineage>
        <taxon>Bacteria</taxon>
        <taxon>Pseudomonadati</taxon>
        <taxon>Pseudomonadota</taxon>
        <taxon>Betaproteobacteria</taxon>
        <taxon>Burkholderiales</taxon>
        <taxon>Oxalobacteraceae</taxon>
        <taxon>Telluria group</taxon>
        <taxon>Pseudoduganella</taxon>
    </lineage>
</organism>
<evidence type="ECO:0000313" key="4">
    <source>
        <dbReference type="Proteomes" id="UP000541535"/>
    </source>
</evidence>
<feature type="compositionally biased region" description="Basic and acidic residues" evidence="1">
    <location>
        <begin position="35"/>
        <end position="46"/>
    </location>
</feature>
<feature type="region of interest" description="Disordered" evidence="1">
    <location>
        <begin position="114"/>
        <end position="135"/>
    </location>
</feature>
<gene>
    <name evidence="3" type="ORF">FHS03_002779</name>
</gene>
<dbReference type="EMBL" id="JACHXD010000007">
    <property type="protein sequence ID" value="MBB3119724.1"/>
    <property type="molecule type" value="Genomic_DNA"/>
</dbReference>
<feature type="compositionally biased region" description="Polar residues" evidence="1">
    <location>
        <begin position="117"/>
        <end position="135"/>
    </location>
</feature>
<reference evidence="3 4" key="1">
    <citation type="submission" date="2020-08" db="EMBL/GenBank/DDBJ databases">
        <title>Genomic Encyclopedia of Type Strains, Phase III (KMG-III): the genomes of soil and plant-associated and newly described type strains.</title>
        <authorList>
            <person name="Whitman W."/>
        </authorList>
    </citation>
    <scope>NUCLEOTIDE SEQUENCE [LARGE SCALE GENOMIC DNA]</scope>
    <source>
        <strain evidence="3 4">CECT 8897</strain>
    </source>
</reference>
<feature type="compositionally biased region" description="Low complexity" evidence="1">
    <location>
        <begin position="18"/>
        <end position="29"/>
    </location>
</feature>